<dbReference type="AlphaFoldDB" id="A0AAX0HCQ0"/>
<sequence>MIKKIKNGLARDQAEIKKVIEIISRLAINYSEDMLRNIKFDLLIENLLPIKSLVMIHAKGGVGKSYFLLSFSNLLVQYKQTKVIHFL</sequence>
<organism evidence="1 2">
    <name type="scientific">Campylobacter fetus subsp. testudinum</name>
    <dbReference type="NCBI Taxonomy" id="1507806"/>
    <lineage>
        <taxon>Bacteria</taxon>
        <taxon>Pseudomonadati</taxon>
        <taxon>Campylobacterota</taxon>
        <taxon>Epsilonproteobacteria</taxon>
        <taxon>Campylobacterales</taxon>
        <taxon>Campylobacteraceae</taxon>
        <taxon>Campylobacter</taxon>
    </lineage>
</organism>
<evidence type="ECO:0000313" key="1">
    <source>
        <dbReference type="EMBL" id="OCR91420.1"/>
    </source>
</evidence>
<dbReference type="EMBL" id="LFLK01000002">
    <property type="protein sequence ID" value="OCR91420.1"/>
    <property type="molecule type" value="Genomic_DNA"/>
</dbReference>
<evidence type="ECO:0000313" key="2">
    <source>
        <dbReference type="Proteomes" id="UP000093100"/>
    </source>
</evidence>
<accession>A0AAX0HCQ0</accession>
<name>A0AAX0HCQ0_CAMFE</name>
<dbReference type="Proteomes" id="UP000093100">
    <property type="component" value="Unassembled WGS sequence"/>
</dbReference>
<protein>
    <submittedName>
        <fullName evidence="1">Uncharacterized protein</fullName>
    </submittedName>
</protein>
<gene>
    <name evidence="1" type="ORF">CFT12S02225_02675</name>
</gene>
<proteinExistence type="predicted"/>
<reference evidence="1 2" key="1">
    <citation type="journal article" date="2016" name="Genome Biol. Evol.">
        <title>Comparative Genomics of Campylobacter fetus from Reptiles and Mammals Reveals Divergent Evolution in Host-Associated Lineages.</title>
        <authorList>
            <person name="Gilbert M.J."/>
            <person name="Miller W.G."/>
            <person name="Yee E."/>
            <person name="Zomer A.L."/>
            <person name="van der Graaf-van Bloois L."/>
            <person name="Fitzgerald C."/>
            <person name="Forbes K.J."/>
            <person name="Meric G."/>
            <person name="Sheppard S.K."/>
            <person name="Wagenaar J.A."/>
            <person name="Duim B."/>
        </authorList>
    </citation>
    <scope>NUCLEOTIDE SEQUENCE [LARGE SCALE GENOMIC DNA]</scope>
    <source>
        <strain evidence="1 2">12S02225-3</strain>
    </source>
</reference>
<dbReference type="RefSeq" id="WP_065840943.1">
    <property type="nucleotide sequence ID" value="NZ_LFLK01000002.1"/>
</dbReference>
<comment type="caution">
    <text evidence="1">The sequence shown here is derived from an EMBL/GenBank/DDBJ whole genome shotgun (WGS) entry which is preliminary data.</text>
</comment>